<proteinExistence type="predicted"/>
<name>A0A0D2EKI9_9EURO</name>
<gene>
    <name evidence="1" type="ORF">PV06_01001</name>
</gene>
<dbReference type="HOGENOM" id="CLU_2003933_0_0_1"/>
<protein>
    <submittedName>
        <fullName evidence="1">Uncharacterized protein</fullName>
    </submittedName>
</protein>
<organism evidence="1 2">
    <name type="scientific">Exophiala oligosperma</name>
    <dbReference type="NCBI Taxonomy" id="215243"/>
    <lineage>
        <taxon>Eukaryota</taxon>
        <taxon>Fungi</taxon>
        <taxon>Dikarya</taxon>
        <taxon>Ascomycota</taxon>
        <taxon>Pezizomycotina</taxon>
        <taxon>Eurotiomycetes</taxon>
        <taxon>Chaetothyriomycetidae</taxon>
        <taxon>Chaetothyriales</taxon>
        <taxon>Herpotrichiellaceae</taxon>
        <taxon>Exophiala</taxon>
    </lineage>
</organism>
<reference evidence="1 2" key="1">
    <citation type="submission" date="2015-01" db="EMBL/GenBank/DDBJ databases">
        <title>The Genome Sequence of Exophiala oligosperma CBS72588.</title>
        <authorList>
            <consortium name="The Broad Institute Genomics Platform"/>
            <person name="Cuomo C."/>
            <person name="de Hoog S."/>
            <person name="Gorbushina A."/>
            <person name="Stielow B."/>
            <person name="Teixiera M."/>
            <person name="Abouelleil A."/>
            <person name="Chapman S.B."/>
            <person name="Priest M."/>
            <person name="Young S.K."/>
            <person name="Wortman J."/>
            <person name="Nusbaum C."/>
            <person name="Birren B."/>
        </authorList>
    </citation>
    <scope>NUCLEOTIDE SEQUENCE [LARGE SCALE GENOMIC DNA]</scope>
    <source>
        <strain evidence="1 2">CBS 72588</strain>
    </source>
</reference>
<dbReference type="AlphaFoldDB" id="A0A0D2EKI9"/>
<accession>A0A0D2EKI9</accession>
<dbReference type="Proteomes" id="UP000053342">
    <property type="component" value="Unassembled WGS sequence"/>
</dbReference>
<evidence type="ECO:0000313" key="1">
    <source>
        <dbReference type="EMBL" id="KIW48414.1"/>
    </source>
</evidence>
<keyword evidence="2" id="KW-1185">Reference proteome</keyword>
<dbReference type="VEuPathDB" id="FungiDB:PV06_01001"/>
<evidence type="ECO:0000313" key="2">
    <source>
        <dbReference type="Proteomes" id="UP000053342"/>
    </source>
</evidence>
<dbReference type="EMBL" id="KN847332">
    <property type="protein sequence ID" value="KIW48414.1"/>
    <property type="molecule type" value="Genomic_DNA"/>
</dbReference>
<dbReference type="RefSeq" id="XP_016268630.1">
    <property type="nucleotide sequence ID" value="XM_016401577.1"/>
</dbReference>
<dbReference type="GeneID" id="27353075"/>
<sequence>MATVEPTCAFRWVTERYISNTETRFIIKWSCLGQLVRVLGSNRKGESPAKSSRFWWLEKSFGRLDIACTGRSEVDTDAGLDRGRDVIMSGTGVSSSSNALTGRAWTFRSSRFDRRSSTKLMGPS</sequence>